<reference evidence="1" key="1">
    <citation type="journal article" date="2013" name="J. Plant Res.">
        <title>Effect of fungi and light on seed germination of three Opuntia species from semiarid lands of central Mexico.</title>
        <authorList>
            <person name="Delgado-Sanchez P."/>
            <person name="Jimenez-Bremont J.F."/>
            <person name="Guerrero-Gonzalez Mde L."/>
            <person name="Flores J."/>
        </authorList>
    </citation>
    <scope>NUCLEOTIDE SEQUENCE</scope>
    <source>
        <tissue evidence="1">Cladode</tissue>
    </source>
</reference>
<sequence length="100" mass="11550">MDNLNEFAWKFSLNIFLRDAEVKSSSVVERKFQIWKFEIFTVLVSELMYSFTGITKCPSSNIKQSIYSGLDSKALLSASDKRNPCMNHVFIYHLENSLSN</sequence>
<proteinExistence type="predicted"/>
<organism evidence="1">
    <name type="scientific">Opuntia streptacantha</name>
    <name type="common">Prickly pear cactus</name>
    <name type="synonym">Opuntia cardona</name>
    <dbReference type="NCBI Taxonomy" id="393608"/>
    <lineage>
        <taxon>Eukaryota</taxon>
        <taxon>Viridiplantae</taxon>
        <taxon>Streptophyta</taxon>
        <taxon>Embryophyta</taxon>
        <taxon>Tracheophyta</taxon>
        <taxon>Spermatophyta</taxon>
        <taxon>Magnoliopsida</taxon>
        <taxon>eudicotyledons</taxon>
        <taxon>Gunneridae</taxon>
        <taxon>Pentapetalae</taxon>
        <taxon>Caryophyllales</taxon>
        <taxon>Cactineae</taxon>
        <taxon>Cactaceae</taxon>
        <taxon>Opuntioideae</taxon>
        <taxon>Opuntia</taxon>
    </lineage>
</organism>
<dbReference type="EMBL" id="GISG01223756">
    <property type="protein sequence ID" value="MBA4664434.1"/>
    <property type="molecule type" value="Transcribed_RNA"/>
</dbReference>
<name>A0A7C9ACE3_OPUST</name>
<protein>
    <submittedName>
        <fullName evidence="1">Uncharacterized protein</fullName>
    </submittedName>
</protein>
<accession>A0A7C9ACE3</accession>
<dbReference type="AlphaFoldDB" id="A0A7C9ACE3"/>
<evidence type="ECO:0000313" key="1">
    <source>
        <dbReference type="EMBL" id="MBA4664434.1"/>
    </source>
</evidence>
<reference evidence="1" key="2">
    <citation type="submission" date="2020-07" db="EMBL/GenBank/DDBJ databases">
        <authorList>
            <person name="Vera ALvarez R."/>
            <person name="Arias-Moreno D.M."/>
            <person name="Jimenez-Jacinto V."/>
            <person name="Jimenez-Bremont J.F."/>
            <person name="Swaminathan K."/>
            <person name="Moose S.P."/>
            <person name="Guerrero-Gonzalez M.L."/>
            <person name="Marino-Ramirez L."/>
            <person name="Landsman D."/>
            <person name="Rodriguez-Kessler M."/>
            <person name="Delgado-Sanchez P."/>
        </authorList>
    </citation>
    <scope>NUCLEOTIDE SEQUENCE</scope>
    <source>
        <tissue evidence="1">Cladode</tissue>
    </source>
</reference>